<dbReference type="AlphaFoldDB" id="A0A2M7ILY6"/>
<protein>
    <submittedName>
        <fullName evidence="2">Uncharacterized protein</fullName>
    </submittedName>
</protein>
<dbReference type="Pfam" id="PF18895">
    <property type="entry name" value="T4SS_pilin"/>
    <property type="match status" value="1"/>
</dbReference>
<comment type="caution">
    <text evidence="2">The sequence shown here is derived from an EMBL/GenBank/DDBJ whole genome shotgun (WGS) entry which is preliminary data.</text>
</comment>
<name>A0A2M7ILY6_9BACT</name>
<accession>A0A2M7ILY6</accession>
<proteinExistence type="predicted"/>
<keyword evidence="1" id="KW-0472">Membrane</keyword>
<sequence length="389" mass="43111">MSKYFVKPKSKIFFILILAIFIIVGLGVFVIGDEVFAQDQQAKTPQEICKDASDIWLQTYIPGIGQCVKGFPEYLRALYNLFIGVVGILAVIMIMAGGFQWLLAAGNTQRISGAKTTIISAIMGLVLALMSYTMLSLINPKLTILQLRGIKKVTLKLALGNFCPKDGKNMVAESIGQSVQTIPADAYKISSSQAECGKTYFIQGEKGNTCDGTKCPGSKYCYERMCFEEKIFGKISCQTNDGKCVDYVHLKALCKKGNDFNVEEVGSDNTDERDVSFKIKPDYADICLGDGELKGFFMRIEVKDNGNDDDRGLASSSISDDGNYWQSNGPLNGCYDKDPDTFSPDEWNQVVQNKQLLPIDIFEENKLPLVYDIILGEREAWSVEHGHCK</sequence>
<organism evidence="2 3">
    <name type="scientific">Candidatus Kuenenbacteria bacterium CG_4_8_14_3_um_filter_39_15</name>
    <dbReference type="NCBI Taxonomy" id="1974615"/>
    <lineage>
        <taxon>Bacteria</taxon>
        <taxon>Candidatus Kueneniibacteriota</taxon>
    </lineage>
</organism>
<evidence type="ECO:0000256" key="1">
    <source>
        <dbReference type="SAM" id="Phobius"/>
    </source>
</evidence>
<feature type="transmembrane region" description="Helical" evidence="1">
    <location>
        <begin position="116"/>
        <end position="138"/>
    </location>
</feature>
<dbReference type="InterPro" id="IPR043993">
    <property type="entry name" value="T4SS_pilin"/>
</dbReference>
<keyword evidence="1" id="KW-1133">Transmembrane helix</keyword>
<evidence type="ECO:0000313" key="3">
    <source>
        <dbReference type="Proteomes" id="UP000229931"/>
    </source>
</evidence>
<evidence type="ECO:0000313" key="2">
    <source>
        <dbReference type="EMBL" id="PIW95869.1"/>
    </source>
</evidence>
<feature type="transmembrane region" description="Helical" evidence="1">
    <location>
        <begin position="12"/>
        <end position="31"/>
    </location>
</feature>
<gene>
    <name evidence="2" type="ORF">COZ84_01180</name>
</gene>
<reference evidence="3" key="1">
    <citation type="submission" date="2017-09" db="EMBL/GenBank/DDBJ databases">
        <title>Depth-based differentiation of microbial function through sediment-hosted aquifers and enrichment of novel symbionts in the deep terrestrial subsurface.</title>
        <authorList>
            <person name="Probst A.J."/>
            <person name="Ladd B."/>
            <person name="Jarett J.K."/>
            <person name="Geller-Mcgrath D.E."/>
            <person name="Sieber C.M.K."/>
            <person name="Emerson J.B."/>
            <person name="Anantharaman K."/>
            <person name="Thomas B.C."/>
            <person name="Malmstrom R."/>
            <person name="Stieglmeier M."/>
            <person name="Klingl A."/>
            <person name="Woyke T."/>
            <person name="Ryan C.M."/>
            <person name="Banfield J.F."/>
        </authorList>
    </citation>
    <scope>NUCLEOTIDE SEQUENCE [LARGE SCALE GENOMIC DNA]</scope>
</reference>
<keyword evidence="1" id="KW-0812">Transmembrane</keyword>
<feature type="transmembrane region" description="Helical" evidence="1">
    <location>
        <begin position="81"/>
        <end position="104"/>
    </location>
</feature>
<dbReference type="Proteomes" id="UP000229931">
    <property type="component" value="Unassembled WGS sequence"/>
</dbReference>
<dbReference type="EMBL" id="PFHP01000021">
    <property type="protein sequence ID" value="PIW95869.1"/>
    <property type="molecule type" value="Genomic_DNA"/>
</dbReference>